<evidence type="ECO:0000256" key="6">
    <source>
        <dbReference type="ARBA" id="ARBA00022516"/>
    </source>
</evidence>
<evidence type="ECO:0000256" key="5">
    <source>
        <dbReference type="ARBA" id="ARBA00017171"/>
    </source>
</evidence>
<protein>
    <recommendedName>
        <fullName evidence="5">CDP-diacylglycerol--serine O-phosphatidyltransferase</fullName>
        <ecNumber evidence="4">2.7.8.8</ecNumber>
    </recommendedName>
    <alternativeName>
        <fullName evidence="14">Phosphatidylserine synthase</fullName>
    </alternativeName>
</protein>
<evidence type="ECO:0000256" key="8">
    <source>
        <dbReference type="ARBA" id="ARBA00022692"/>
    </source>
</evidence>
<dbReference type="GO" id="GO:0008654">
    <property type="term" value="P:phospholipid biosynthetic process"/>
    <property type="evidence" value="ECO:0007669"/>
    <property type="project" value="UniProtKB-KW"/>
</dbReference>
<comment type="subcellular location">
    <subcellularLocation>
        <location evidence="2">Endomembrane system</location>
        <topology evidence="2">Multi-pass membrane protein</topology>
    </subcellularLocation>
</comment>
<dbReference type="Gene3D" id="1.20.120.1760">
    <property type="match status" value="1"/>
</dbReference>
<evidence type="ECO:0000256" key="4">
    <source>
        <dbReference type="ARBA" id="ARBA00013174"/>
    </source>
</evidence>
<keyword evidence="9 16" id="KW-1133">Transmembrane helix</keyword>
<evidence type="ECO:0000256" key="3">
    <source>
        <dbReference type="ARBA" id="ARBA00010441"/>
    </source>
</evidence>
<dbReference type="GO" id="GO:0003882">
    <property type="term" value="F:CDP-diacylglycerol-serine O-phosphatidyltransferase activity"/>
    <property type="evidence" value="ECO:0007669"/>
    <property type="project" value="UniProtKB-EC"/>
</dbReference>
<proteinExistence type="inferred from homology"/>
<dbReference type="AlphaFoldDB" id="A0A6N6N6S6"/>
<dbReference type="EMBL" id="WAIE01000001">
    <property type="protein sequence ID" value="KAB1443603.1"/>
    <property type="molecule type" value="Genomic_DNA"/>
</dbReference>
<evidence type="ECO:0000256" key="9">
    <source>
        <dbReference type="ARBA" id="ARBA00022989"/>
    </source>
</evidence>
<evidence type="ECO:0000256" key="2">
    <source>
        <dbReference type="ARBA" id="ARBA00004127"/>
    </source>
</evidence>
<evidence type="ECO:0000256" key="13">
    <source>
        <dbReference type="ARBA" id="ARBA00023264"/>
    </source>
</evidence>
<dbReference type="InterPro" id="IPR004533">
    <property type="entry name" value="CDP-diaglyc--ser_O-PTrfase"/>
</dbReference>
<feature type="transmembrane region" description="Helical" evidence="16">
    <location>
        <begin position="219"/>
        <end position="239"/>
    </location>
</feature>
<feature type="transmembrane region" description="Helical" evidence="16">
    <location>
        <begin position="12"/>
        <end position="32"/>
    </location>
</feature>
<dbReference type="InterPro" id="IPR043130">
    <property type="entry name" value="CDP-OH_PTrfase_TM_dom"/>
</dbReference>
<comment type="similarity">
    <text evidence="3 15">Belongs to the CDP-alcohol phosphatidyltransferase class-I family.</text>
</comment>
<evidence type="ECO:0000256" key="10">
    <source>
        <dbReference type="ARBA" id="ARBA00023098"/>
    </source>
</evidence>
<keyword evidence="13" id="KW-1208">Phospholipid metabolism</keyword>
<feature type="transmembrane region" description="Helical" evidence="16">
    <location>
        <begin position="102"/>
        <end position="120"/>
    </location>
</feature>
<sequence length="256" mass="27649">MTGEKKLPRHKSVYILPNLLTAASLFAGFLGMTLAIKGNFEGCALCILISCVLDGLDGKVARLTGTTSEFGIQLDSLADLVAFGVTPAIMAYLWQLHAFNRLGLMAAFLMIVCGALRLARFNVQTKTSSKKFFVGLPIPAAGCTLATLVLFSSYLPPEFAAKALPVSTLVLVYVVSFFMVSSIRFYSFKEFGALKAHPFSAMVTAILLCVLVASKPKLLGFLIFLGYLVSGPVYTIFFLSRRSSRLLGDSTSKKLS</sequence>
<gene>
    <name evidence="17" type="primary">pssA</name>
    <name evidence="17" type="ORF">F8A88_05015</name>
</gene>
<dbReference type="OrthoDB" id="9777147at2"/>
<evidence type="ECO:0000313" key="17">
    <source>
        <dbReference type="EMBL" id="KAB1443603.1"/>
    </source>
</evidence>
<dbReference type="InterPro" id="IPR050324">
    <property type="entry name" value="CDP-alcohol_PTase-I"/>
</dbReference>
<keyword evidence="12" id="KW-0594">Phospholipid biosynthesis</keyword>
<dbReference type="GO" id="GO:0016020">
    <property type="term" value="C:membrane"/>
    <property type="evidence" value="ECO:0007669"/>
    <property type="project" value="InterPro"/>
</dbReference>
<dbReference type="Proteomes" id="UP000438699">
    <property type="component" value="Unassembled WGS sequence"/>
</dbReference>
<evidence type="ECO:0000256" key="16">
    <source>
        <dbReference type="SAM" id="Phobius"/>
    </source>
</evidence>
<dbReference type="InterPro" id="IPR000462">
    <property type="entry name" value="CDP-OH_P_trans"/>
</dbReference>
<evidence type="ECO:0000256" key="15">
    <source>
        <dbReference type="RuleBase" id="RU003750"/>
    </source>
</evidence>
<evidence type="ECO:0000256" key="12">
    <source>
        <dbReference type="ARBA" id="ARBA00023209"/>
    </source>
</evidence>
<feature type="transmembrane region" description="Helical" evidence="16">
    <location>
        <begin position="132"/>
        <end position="153"/>
    </location>
</feature>
<keyword evidence="11 16" id="KW-0472">Membrane</keyword>
<keyword evidence="6" id="KW-0444">Lipid biosynthesis</keyword>
<evidence type="ECO:0000313" key="18">
    <source>
        <dbReference type="Proteomes" id="UP000438699"/>
    </source>
</evidence>
<dbReference type="RefSeq" id="WP_151149975.1">
    <property type="nucleotide sequence ID" value="NZ_WAIE01000001.1"/>
</dbReference>
<dbReference type="Pfam" id="PF01066">
    <property type="entry name" value="CDP-OH_P_transf"/>
    <property type="match status" value="1"/>
</dbReference>
<keyword evidence="18" id="KW-1185">Reference proteome</keyword>
<dbReference type="PANTHER" id="PTHR14269">
    <property type="entry name" value="CDP-DIACYLGLYCEROL--GLYCEROL-3-PHOSPHATE 3-PHOSPHATIDYLTRANSFERASE-RELATED"/>
    <property type="match status" value="1"/>
</dbReference>
<keyword evidence="8 16" id="KW-0812">Transmembrane</keyword>
<organism evidence="17 18">
    <name type="scientific">Pseudodesulfovibrio senegalensis</name>
    <dbReference type="NCBI Taxonomy" id="1721087"/>
    <lineage>
        <taxon>Bacteria</taxon>
        <taxon>Pseudomonadati</taxon>
        <taxon>Thermodesulfobacteriota</taxon>
        <taxon>Desulfovibrionia</taxon>
        <taxon>Desulfovibrionales</taxon>
        <taxon>Desulfovibrionaceae</taxon>
    </lineage>
</organism>
<feature type="transmembrane region" description="Helical" evidence="16">
    <location>
        <begin position="192"/>
        <end position="213"/>
    </location>
</feature>
<keyword evidence="10" id="KW-0443">Lipid metabolism</keyword>
<dbReference type="PANTHER" id="PTHR14269:SF61">
    <property type="entry name" value="CDP-DIACYLGLYCEROL--SERINE O-PHOSPHATIDYLTRANSFERASE"/>
    <property type="match status" value="1"/>
</dbReference>
<dbReference type="PROSITE" id="PS00379">
    <property type="entry name" value="CDP_ALCOHOL_P_TRANSF"/>
    <property type="match status" value="1"/>
</dbReference>
<dbReference type="InterPro" id="IPR048254">
    <property type="entry name" value="CDP_ALCOHOL_P_TRANSF_CS"/>
</dbReference>
<evidence type="ECO:0000256" key="1">
    <source>
        <dbReference type="ARBA" id="ARBA00000287"/>
    </source>
</evidence>
<keyword evidence="7 15" id="KW-0808">Transferase</keyword>
<name>A0A6N6N6S6_9BACT</name>
<dbReference type="NCBIfam" id="TIGR00473">
    <property type="entry name" value="pssA"/>
    <property type="match status" value="1"/>
</dbReference>
<reference evidence="17 18" key="1">
    <citation type="journal article" date="2017" name="Int. J. Syst. Evol. Microbiol.">
        <title>Desulfovibrio senegalensis sp. nov., a mesophilic sulfate reducer isolated from marine sediment.</title>
        <authorList>
            <person name="Thioye A."/>
            <person name="Gam Z.B.A."/>
            <person name="Mbengue M."/>
            <person name="Cayol J.L."/>
            <person name="Joseph-Bartoli M."/>
            <person name="Toure-Kane C."/>
            <person name="Labat M."/>
        </authorList>
    </citation>
    <scope>NUCLEOTIDE SEQUENCE [LARGE SCALE GENOMIC DNA]</scope>
    <source>
        <strain evidence="17 18">DSM 101509</strain>
    </source>
</reference>
<evidence type="ECO:0000256" key="11">
    <source>
        <dbReference type="ARBA" id="ARBA00023136"/>
    </source>
</evidence>
<dbReference type="GO" id="GO:0012505">
    <property type="term" value="C:endomembrane system"/>
    <property type="evidence" value="ECO:0007669"/>
    <property type="project" value="UniProtKB-SubCell"/>
</dbReference>
<dbReference type="EC" id="2.7.8.8" evidence="4"/>
<comment type="caution">
    <text evidence="17">The sequence shown here is derived from an EMBL/GenBank/DDBJ whole genome shotgun (WGS) entry which is preliminary data.</text>
</comment>
<comment type="catalytic activity">
    <reaction evidence="1">
        <text>a CDP-1,2-diacyl-sn-glycerol + L-serine = a 1,2-diacyl-sn-glycero-3-phospho-L-serine + CMP + H(+)</text>
        <dbReference type="Rhea" id="RHEA:16913"/>
        <dbReference type="ChEBI" id="CHEBI:15378"/>
        <dbReference type="ChEBI" id="CHEBI:33384"/>
        <dbReference type="ChEBI" id="CHEBI:57262"/>
        <dbReference type="ChEBI" id="CHEBI:58332"/>
        <dbReference type="ChEBI" id="CHEBI:60377"/>
        <dbReference type="EC" id="2.7.8.8"/>
    </reaction>
</comment>
<evidence type="ECO:0000256" key="7">
    <source>
        <dbReference type="ARBA" id="ARBA00022679"/>
    </source>
</evidence>
<feature type="transmembrane region" description="Helical" evidence="16">
    <location>
        <begin position="159"/>
        <end position="180"/>
    </location>
</feature>
<accession>A0A6N6N6S6</accession>
<evidence type="ECO:0000256" key="14">
    <source>
        <dbReference type="ARBA" id="ARBA00032361"/>
    </source>
</evidence>